<evidence type="ECO:0000313" key="7">
    <source>
        <dbReference type="EMBL" id="MEE6262239.1"/>
    </source>
</evidence>
<evidence type="ECO:0000256" key="4">
    <source>
        <dbReference type="ARBA" id="ARBA00023136"/>
    </source>
</evidence>
<comment type="caution">
    <text evidence="7">The sequence shown here is derived from an EMBL/GenBank/DDBJ whole genome shotgun (WGS) entry which is preliminary data.</text>
</comment>
<sequence>MRYLDPACRGLLLVVFLWSATSKLRSGRSLREFASSLSTMRLVGVRHAGLVAVSVAGAEAVVVALLAVPPLRAVGFLAAGALLSLLTGGVALVLRRGEAAPCRCFGSSPVPLGRRHLIRNVLLVGVVLVGLLAQTGQPALAGSLVAGAAGALVGLLVAELDEIVQLFAPIAPQRKETS</sequence>
<name>A0ABU7S199_9ACTN</name>
<dbReference type="Proteomes" id="UP001332243">
    <property type="component" value="Unassembled WGS sequence"/>
</dbReference>
<comment type="subcellular location">
    <subcellularLocation>
        <location evidence="1">Membrane</location>
        <topology evidence="1">Multi-pass membrane protein</topology>
    </subcellularLocation>
</comment>
<proteinExistence type="predicted"/>
<feature type="transmembrane region" description="Helical" evidence="5">
    <location>
        <begin position="139"/>
        <end position="158"/>
    </location>
</feature>
<keyword evidence="3 5" id="KW-1133">Transmembrane helix</keyword>
<keyword evidence="8" id="KW-1185">Reference proteome</keyword>
<reference evidence="7 8" key="1">
    <citation type="submission" date="2024-01" db="EMBL/GenBank/DDBJ databases">
        <title>Genome insights into Plantactinospora sonchi sp. nov.</title>
        <authorList>
            <person name="Wang L."/>
        </authorList>
    </citation>
    <scope>NUCLEOTIDE SEQUENCE [LARGE SCALE GENOMIC DNA]</scope>
    <source>
        <strain evidence="7 8">NEAU-QY2</strain>
    </source>
</reference>
<feature type="transmembrane region" description="Helical" evidence="5">
    <location>
        <begin position="45"/>
        <end position="68"/>
    </location>
</feature>
<evidence type="ECO:0000259" key="6">
    <source>
        <dbReference type="Pfam" id="PF07291"/>
    </source>
</evidence>
<evidence type="ECO:0000256" key="2">
    <source>
        <dbReference type="ARBA" id="ARBA00022692"/>
    </source>
</evidence>
<evidence type="ECO:0000256" key="5">
    <source>
        <dbReference type="SAM" id="Phobius"/>
    </source>
</evidence>
<evidence type="ECO:0000256" key="3">
    <source>
        <dbReference type="ARBA" id="ARBA00022989"/>
    </source>
</evidence>
<dbReference type="InterPro" id="IPR009908">
    <property type="entry name" value="Methylamine_util_MauE"/>
</dbReference>
<dbReference type="RefSeq" id="WP_331217169.1">
    <property type="nucleotide sequence ID" value="NZ_JAZGQK010000026.1"/>
</dbReference>
<keyword evidence="2 5" id="KW-0812">Transmembrane</keyword>
<accession>A0ABU7S199</accession>
<dbReference type="Pfam" id="PF07291">
    <property type="entry name" value="MauE"/>
    <property type="match status" value="1"/>
</dbReference>
<feature type="transmembrane region" description="Helical" evidence="5">
    <location>
        <begin position="116"/>
        <end position="133"/>
    </location>
</feature>
<gene>
    <name evidence="7" type="ORF">V1633_27520</name>
</gene>
<evidence type="ECO:0000256" key="1">
    <source>
        <dbReference type="ARBA" id="ARBA00004141"/>
    </source>
</evidence>
<organism evidence="7 8">
    <name type="scientific">Plantactinospora sonchi</name>
    <dbReference type="NCBI Taxonomy" id="1544735"/>
    <lineage>
        <taxon>Bacteria</taxon>
        <taxon>Bacillati</taxon>
        <taxon>Actinomycetota</taxon>
        <taxon>Actinomycetes</taxon>
        <taxon>Micromonosporales</taxon>
        <taxon>Micromonosporaceae</taxon>
        <taxon>Plantactinospora</taxon>
    </lineage>
</organism>
<feature type="domain" description="Methylamine utilisation protein MauE" evidence="6">
    <location>
        <begin position="1"/>
        <end position="132"/>
    </location>
</feature>
<evidence type="ECO:0000313" key="8">
    <source>
        <dbReference type="Proteomes" id="UP001332243"/>
    </source>
</evidence>
<dbReference type="EMBL" id="JAZGQK010000026">
    <property type="protein sequence ID" value="MEE6262239.1"/>
    <property type="molecule type" value="Genomic_DNA"/>
</dbReference>
<keyword evidence="4 5" id="KW-0472">Membrane</keyword>
<protein>
    <submittedName>
        <fullName evidence="7">MauE/DoxX family redox-associated membrane protein</fullName>
    </submittedName>
</protein>
<feature type="transmembrane region" description="Helical" evidence="5">
    <location>
        <begin position="74"/>
        <end position="95"/>
    </location>
</feature>